<comment type="catalytic activity">
    <reaction evidence="3 4">
        <text>[thioredoxin]-disulfide + L-methionine + H2O = L-methionine (S)-S-oxide + [thioredoxin]-dithiol</text>
        <dbReference type="Rhea" id="RHEA:19993"/>
        <dbReference type="Rhea" id="RHEA-COMP:10698"/>
        <dbReference type="Rhea" id="RHEA-COMP:10700"/>
        <dbReference type="ChEBI" id="CHEBI:15377"/>
        <dbReference type="ChEBI" id="CHEBI:29950"/>
        <dbReference type="ChEBI" id="CHEBI:50058"/>
        <dbReference type="ChEBI" id="CHEBI:57844"/>
        <dbReference type="ChEBI" id="CHEBI:58772"/>
        <dbReference type="EC" id="1.8.4.11"/>
    </reaction>
</comment>
<dbReference type="HOGENOM" id="CLU_031040_10_1_4"/>
<proteinExistence type="inferred from homology"/>
<dbReference type="Gene3D" id="3.30.1060.10">
    <property type="entry name" value="Peptide methionine sulphoxide reductase MsrA"/>
    <property type="match status" value="1"/>
</dbReference>
<dbReference type="SUPFAM" id="SSF55068">
    <property type="entry name" value="Peptide methionine sulfoxide reductase"/>
    <property type="match status" value="1"/>
</dbReference>
<comment type="function">
    <text evidence="4">Has an important function as a repair enzyme for proteins that have been inactivated by oxidation. Catalyzes the reversible oxidation-reduction of methionine sulfoxide in proteins to methionine.</text>
</comment>
<dbReference type="STRING" id="522306.CAP2UW1_3720"/>
<dbReference type="InterPro" id="IPR036509">
    <property type="entry name" value="Met_Sox_Rdtase_MsrA_sf"/>
</dbReference>
<feature type="active site" evidence="4">
    <location>
        <position position="43"/>
    </location>
</feature>
<dbReference type="AlphaFoldDB" id="C7RKQ2"/>
<gene>
    <name evidence="4" type="primary">msrA</name>
    <name evidence="7" type="ordered locus">CAP2UW1_3720</name>
</gene>
<comment type="catalytic activity">
    <reaction evidence="2 4">
        <text>L-methionyl-[protein] + [thioredoxin]-disulfide + H2O = L-methionyl-(S)-S-oxide-[protein] + [thioredoxin]-dithiol</text>
        <dbReference type="Rhea" id="RHEA:14217"/>
        <dbReference type="Rhea" id="RHEA-COMP:10698"/>
        <dbReference type="Rhea" id="RHEA-COMP:10700"/>
        <dbReference type="Rhea" id="RHEA-COMP:12313"/>
        <dbReference type="Rhea" id="RHEA-COMP:12315"/>
        <dbReference type="ChEBI" id="CHEBI:15377"/>
        <dbReference type="ChEBI" id="CHEBI:16044"/>
        <dbReference type="ChEBI" id="CHEBI:29950"/>
        <dbReference type="ChEBI" id="CHEBI:44120"/>
        <dbReference type="ChEBI" id="CHEBI:50058"/>
        <dbReference type="EC" id="1.8.4.11"/>
    </reaction>
</comment>
<dbReference type="GO" id="GO:0008113">
    <property type="term" value="F:peptide-methionine (S)-S-oxide reductase activity"/>
    <property type="evidence" value="ECO:0007669"/>
    <property type="project" value="UniProtKB-UniRule"/>
</dbReference>
<dbReference type="EMBL" id="CP001715">
    <property type="protein sequence ID" value="ACV36972.1"/>
    <property type="molecule type" value="Genomic_DNA"/>
</dbReference>
<feature type="signal peptide" evidence="5">
    <location>
        <begin position="1"/>
        <end position="23"/>
    </location>
</feature>
<protein>
    <recommendedName>
        <fullName evidence="4">Peptide methionine sulfoxide reductase MsrA</fullName>
        <shortName evidence="4">Protein-methionine-S-oxide reductase</shortName>
        <ecNumber evidence="4">1.8.4.11</ecNumber>
    </recommendedName>
    <alternativeName>
        <fullName evidence="4">Peptide-methionine (S)-S-oxide reductase</fullName>
        <shortName evidence="4">Peptide Met(O) reductase</shortName>
    </alternativeName>
</protein>
<dbReference type="GO" id="GO:0033744">
    <property type="term" value="F:L-methionine:thioredoxin-disulfide S-oxidoreductase activity"/>
    <property type="evidence" value="ECO:0007669"/>
    <property type="project" value="RHEA"/>
</dbReference>
<dbReference type="KEGG" id="app:CAP2UW1_3720"/>
<sequence precursor="true">MIGRRFATALALLFLGASAGAGAADAPDARTPEVRTAIFAGGCFWCIEADFEKLPGVIAAESGYTAGRTVNPTYEQVSAGSTGHTEAIRVTYDPQKVSYRQLLDYFWRHIDPTVKNRQFCDVGSQYRSGIYWQNEAERKAAESSRDTLLASGKLPRIETEIVAASAFYPAEEYHQDYYKKNPIRYAYYRQGCGRDARVQQIWGGG</sequence>
<organism evidence="7">
    <name type="scientific">Accumulibacter regalis</name>
    <dbReference type="NCBI Taxonomy" id="522306"/>
    <lineage>
        <taxon>Bacteria</taxon>
        <taxon>Pseudomonadati</taxon>
        <taxon>Pseudomonadota</taxon>
        <taxon>Betaproteobacteria</taxon>
        <taxon>Candidatus Accumulibacter</taxon>
    </lineage>
</organism>
<reference evidence="7" key="2">
    <citation type="submission" date="2009-09" db="EMBL/GenBank/DDBJ databases">
        <title>Complete sequence of chromosome of Candidatus Accumulibacter phosphatis clade IIA str. UW-1.</title>
        <authorList>
            <consortium name="US DOE Joint Genome Institute"/>
            <person name="Martin H.G."/>
            <person name="Ivanova N."/>
            <person name="Kunin V."/>
            <person name="Warnecke F."/>
            <person name="Barry K."/>
            <person name="He S."/>
            <person name="Salamov A."/>
            <person name="Szeto E."/>
            <person name="Dalin E."/>
            <person name="Pangilinan J.L."/>
            <person name="Lapidus A."/>
            <person name="Lowry S."/>
            <person name="Kyrpides N.C."/>
            <person name="McMahon K.D."/>
            <person name="Hugenholtz P."/>
        </authorList>
    </citation>
    <scope>NUCLEOTIDE SEQUENCE [LARGE SCALE GENOMIC DNA]</scope>
    <source>
        <strain evidence="7">UW-1</strain>
    </source>
</reference>
<accession>C7RKQ2</accession>
<dbReference type="PANTHER" id="PTHR43774">
    <property type="entry name" value="PEPTIDE METHIONINE SULFOXIDE REDUCTASE"/>
    <property type="match status" value="1"/>
</dbReference>
<evidence type="ECO:0000313" key="7">
    <source>
        <dbReference type="EMBL" id="ACV36972.1"/>
    </source>
</evidence>
<evidence type="ECO:0000256" key="3">
    <source>
        <dbReference type="ARBA" id="ARBA00048782"/>
    </source>
</evidence>
<feature type="domain" description="Peptide methionine sulphoxide reductase MsrA" evidence="6">
    <location>
        <begin position="36"/>
        <end position="186"/>
    </location>
</feature>
<dbReference type="OrthoDB" id="4174719at2"/>
<dbReference type="PANTHER" id="PTHR43774:SF1">
    <property type="entry name" value="PEPTIDE METHIONINE SULFOXIDE REDUCTASE MSRA 2"/>
    <property type="match status" value="1"/>
</dbReference>
<dbReference type="NCBIfam" id="TIGR00401">
    <property type="entry name" value="msrA"/>
    <property type="match status" value="1"/>
</dbReference>
<keyword evidence="1 4" id="KW-0560">Oxidoreductase</keyword>
<evidence type="ECO:0000259" key="6">
    <source>
        <dbReference type="Pfam" id="PF01625"/>
    </source>
</evidence>
<evidence type="ECO:0000256" key="2">
    <source>
        <dbReference type="ARBA" id="ARBA00047806"/>
    </source>
</evidence>
<dbReference type="eggNOG" id="COG0225">
    <property type="taxonomic scope" value="Bacteria"/>
</dbReference>
<feature type="chain" id="PRO_5002983624" description="Peptide methionine sulfoxide reductase MsrA" evidence="5">
    <location>
        <begin position="24"/>
        <end position="205"/>
    </location>
</feature>
<evidence type="ECO:0000256" key="1">
    <source>
        <dbReference type="ARBA" id="ARBA00023002"/>
    </source>
</evidence>
<name>C7RKQ2_ACCRE</name>
<reference evidence="7" key="1">
    <citation type="submission" date="2009-08" db="EMBL/GenBank/DDBJ databases">
        <authorList>
            <consortium name="US DOE Joint Genome Institute"/>
            <person name="Lucas S."/>
            <person name="Copeland A."/>
            <person name="Lapidus A."/>
            <person name="Glavina del Rio T."/>
            <person name="Dalin E."/>
            <person name="Tice H."/>
            <person name="Bruce D."/>
            <person name="Barry K."/>
            <person name="Pitluck S."/>
            <person name="Lowry S."/>
            <person name="Larimer F."/>
            <person name="Land M."/>
            <person name="Hauser L."/>
            <person name="Kyrpides N."/>
            <person name="Ivanova N."/>
            <person name="McMahon K.D."/>
            <person name="Hugenholtz P."/>
        </authorList>
    </citation>
    <scope>NUCLEOTIDE SEQUENCE</scope>
    <source>
        <strain evidence="7">UW-1</strain>
    </source>
</reference>
<dbReference type="Pfam" id="PF01625">
    <property type="entry name" value="PMSR"/>
    <property type="match status" value="1"/>
</dbReference>
<evidence type="ECO:0000256" key="5">
    <source>
        <dbReference type="SAM" id="SignalP"/>
    </source>
</evidence>
<keyword evidence="5" id="KW-0732">Signal</keyword>
<comment type="similarity">
    <text evidence="4">Belongs to the MsrA Met sulfoxide reductase family.</text>
</comment>
<evidence type="ECO:0000256" key="4">
    <source>
        <dbReference type="HAMAP-Rule" id="MF_01401"/>
    </source>
</evidence>
<dbReference type="HAMAP" id="MF_01401">
    <property type="entry name" value="MsrA"/>
    <property type="match status" value="1"/>
</dbReference>
<dbReference type="EC" id="1.8.4.11" evidence="4"/>
<dbReference type="InterPro" id="IPR002569">
    <property type="entry name" value="Met_Sox_Rdtase_MsrA_dom"/>
</dbReference>